<sequence>MLSDCLSSKKRRSIQGDFGYLLFLGRHVNRGDFCLVYSLYRVLWNAWYLLSCFLLSQRAAVLRC</sequence>
<reference evidence="1 2" key="1">
    <citation type="submission" date="2018-06" db="EMBL/GenBank/DDBJ databases">
        <title>Genomic Encyclopedia of Archaeal and Bacterial Type Strains, Phase II (KMG-II): from individual species to whole genera.</title>
        <authorList>
            <person name="Goeker M."/>
        </authorList>
    </citation>
    <scope>NUCLEOTIDE SEQUENCE [LARGE SCALE GENOMIC DNA]</scope>
    <source>
        <strain evidence="1 2">ATCC BAA-1881</strain>
    </source>
</reference>
<dbReference type="AlphaFoldDB" id="A0A326U3V2"/>
<gene>
    <name evidence="1" type="ORF">EI42_04963</name>
</gene>
<comment type="caution">
    <text evidence="1">The sequence shown here is derived from an EMBL/GenBank/DDBJ whole genome shotgun (WGS) entry which is preliminary data.</text>
</comment>
<name>A0A326U3V2_THEHA</name>
<protein>
    <submittedName>
        <fullName evidence="1">Uncharacterized protein</fullName>
    </submittedName>
</protein>
<proteinExistence type="predicted"/>
<evidence type="ECO:0000313" key="1">
    <source>
        <dbReference type="EMBL" id="PZW23580.1"/>
    </source>
</evidence>
<dbReference type="EMBL" id="QKUF01000025">
    <property type="protein sequence ID" value="PZW23580.1"/>
    <property type="molecule type" value="Genomic_DNA"/>
</dbReference>
<accession>A0A326U3V2</accession>
<evidence type="ECO:0000313" key="2">
    <source>
        <dbReference type="Proteomes" id="UP000248806"/>
    </source>
</evidence>
<dbReference type="Proteomes" id="UP000248806">
    <property type="component" value="Unassembled WGS sequence"/>
</dbReference>
<organism evidence="1 2">
    <name type="scientific">Thermosporothrix hazakensis</name>
    <dbReference type="NCBI Taxonomy" id="644383"/>
    <lineage>
        <taxon>Bacteria</taxon>
        <taxon>Bacillati</taxon>
        <taxon>Chloroflexota</taxon>
        <taxon>Ktedonobacteria</taxon>
        <taxon>Ktedonobacterales</taxon>
        <taxon>Thermosporotrichaceae</taxon>
        <taxon>Thermosporothrix</taxon>
    </lineage>
</organism>
<keyword evidence="2" id="KW-1185">Reference proteome</keyword>